<name>A0A5N6JLN8_9EURO</name>
<evidence type="ECO:0000313" key="2">
    <source>
        <dbReference type="Proteomes" id="UP000326289"/>
    </source>
</evidence>
<sequence length="171" mass="18975">MNGAGGCEWKWGRGTSTRYGKMKSIKSAPGSAVELSVSTHCYYLWLSNSRLRPGGSPMEKSGGCFFAHRARSLILFVHVSLPRLLGGVDPAAEGQSFQPSKELVRTTGTGLLGSMRYAYFYRPSRSEITRIMLPSFWRARLPRQGKRRSIAFQESGYGPSDGWMKQVGRTS</sequence>
<dbReference type="Proteomes" id="UP000326289">
    <property type="component" value="Unassembled WGS sequence"/>
</dbReference>
<protein>
    <submittedName>
        <fullName evidence="1">Uncharacterized protein</fullName>
    </submittedName>
</protein>
<gene>
    <name evidence="1" type="ORF">BDV30DRAFT_73888</name>
</gene>
<reference evidence="1 2" key="1">
    <citation type="submission" date="2019-04" db="EMBL/GenBank/DDBJ databases">
        <title>Fungal friends and foes A comparative genomics study of 23 Aspergillus species from section Flavi.</title>
        <authorList>
            <consortium name="DOE Joint Genome Institute"/>
            <person name="Kjaerbolling I."/>
            <person name="Vesth T.C."/>
            <person name="Frisvad J.C."/>
            <person name="Nybo J.L."/>
            <person name="Theobald S."/>
            <person name="Kildgaard S."/>
            <person name="Petersen T.I."/>
            <person name="Kuo A."/>
            <person name="Sato A."/>
            <person name="Lyhne E.K."/>
            <person name="Kogle M.E."/>
            <person name="Wiebenga A."/>
            <person name="Kun R.S."/>
            <person name="Lubbers R.J."/>
            <person name="Makela M.R."/>
            <person name="Barry K."/>
            <person name="Chovatia M."/>
            <person name="Clum A."/>
            <person name="Daum C."/>
            <person name="Haridas S."/>
            <person name="He G."/>
            <person name="LaButti K."/>
            <person name="Lipzen A."/>
            <person name="Mondo S."/>
            <person name="Pangilinan J."/>
            <person name="Riley R."/>
            <person name="Salamov A."/>
            <person name="Simmons B.A."/>
            <person name="Magnuson J.K."/>
            <person name="Henrissat B."/>
            <person name="Mortensen U.H."/>
            <person name="Larsen T.O."/>
            <person name="De vries R.P."/>
            <person name="Grigoriev I.V."/>
            <person name="Machida M."/>
            <person name="Baker S.E."/>
            <person name="Andersen M.R."/>
        </authorList>
    </citation>
    <scope>NUCLEOTIDE SEQUENCE [LARGE SCALE GENOMIC DNA]</scope>
    <source>
        <strain evidence="1 2">CBS 117635</strain>
    </source>
</reference>
<keyword evidence="2" id="KW-1185">Reference proteome</keyword>
<dbReference type="EMBL" id="ML732765">
    <property type="protein sequence ID" value="KAB8279280.1"/>
    <property type="molecule type" value="Genomic_DNA"/>
</dbReference>
<accession>A0A5N6JLN8</accession>
<dbReference type="AlphaFoldDB" id="A0A5N6JLN8"/>
<organism evidence="1 2">
    <name type="scientific">Aspergillus minisclerotigenes</name>
    <dbReference type="NCBI Taxonomy" id="656917"/>
    <lineage>
        <taxon>Eukaryota</taxon>
        <taxon>Fungi</taxon>
        <taxon>Dikarya</taxon>
        <taxon>Ascomycota</taxon>
        <taxon>Pezizomycotina</taxon>
        <taxon>Eurotiomycetes</taxon>
        <taxon>Eurotiomycetidae</taxon>
        <taxon>Eurotiales</taxon>
        <taxon>Aspergillaceae</taxon>
        <taxon>Aspergillus</taxon>
        <taxon>Aspergillus subgen. Circumdati</taxon>
    </lineage>
</organism>
<proteinExistence type="predicted"/>
<evidence type="ECO:0000313" key="1">
    <source>
        <dbReference type="EMBL" id="KAB8279280.1"/>
    </source>
</evidence>